<dbReference type="EMBL" id="CP140152">
    <property type="protein sequence ID" value="WQH05863.1"/>
    <property type="molecule type" value="Genomic_DNA"/>
</dbReference>
<keyword evidence="3" id="KW-1185">Reference proteome</keyword>
<dbReference type="InterPro" id="IPR037053">
    <property type="entry name" value="Phage_tail_collar_dom_sf"/>
</dbReference>
<dbReference type="Gene3D" id="3.90.1340.10">
    <property type="entry name" value="Phage tail collar domain"/>
    <property type="match status" value="1"/>
</dbReference>
<sequence>MSECYLGEIRIFAGNYAPLGWEMCNGQLLSVSQYQALFTLLGTTYGGNGATTFGLPDLRGRVPIHKGNGYTQGMAGGTEEVTLINSQLPSHTHIPAAQSAVGSAGTPTGAVWAASSTNSNIYTNNTATLAPMASTSILPFGGSQPHENMMPYMALSFIIAVEGIFPTQQ</sequence>
<protein>
    <submittedName>
        <fullName evidence="2">Tail fiber protein</fullName>
    </submittedName>
</protein>
<accession>A0ABZ0Y1E8</accession>
<dbReference type="InterPro" id="IPR011083">
    <property type="entry name" value="Phage_tail_collar_dom"/>
</dbReference>
<reference evidence="2 3" key="1">
    <citation type="submission" date="2023-11" db="EMBL/GenBank/DDBJ databases">
        <title>MicrobeMod: A computational toolkit for identifying prokaryotic methylation and restriction-modification with nanopore sequencing.</title>
        <authorList>
            <person name="Crits-Christoph A."/>
            <person name="Kang S.C."/>
            <person name="Lee H."/>
            <person name="Ostrov N."/>
        </authorList>
    </citation>
    <scope>NUCLEOTIDE SEQUENCE [LARGE SCALE GENOMIC DNA]</scope>
    <source>
        <strain evidence="2 3">ATCC 25935</strain>
    </source>
</reference>
<gene>
    <name evidence="2" type="ORF">SR858_05865</name>
</gene>
<organism evidence="2 3">
    <name type="scientific">Duganella zoogloeoides</name>
    <dbReference type="NCBI Taxonomy" id="75659"/>
    <lineage>
        <taxon>Bacteria</taxon>
        <taxon>Pseudomonadati</taxon>
        <taxon>Pseudomonadota</taxon>
        <taxon>Betaproteobacteria</taxon>
        <taxon>Burkholderiales</taxon>
        <taxon>Oxalobacteraceae</taxon>
        <taxon>Telluria group</taxon>
        <taxon>Duganella</taxon>
    </lineage>
</organism>
<evidence type="ECO:0000313" key="2">
    <source>
        <dbReference type="EMBL" id="WQH05863.1"/>
    </source>
</evidence>
<dbReference type="RefSeq" id="WP_026637431.1">
    <property type="nucleotide sequence ID" value="NZ_CP140152.1"/>
</dbReference>
<dbReference type="SUPFAM" id="SSF88874">
    <property type="entry name" value="Receptor-binding domain of short tail fibre protein gp12"/>
    <property type="match status" value="1"/>
</dbReference>
<proteinExistence type="predicted"/>
<dbReference type="Proteomes" id="UP001326110">
    <property type="component" value="Chromosome"/>
</dbReference>
<evidence type="ECO:0000259" key="1">
    <source>
        <dbReference type="Pfam" id="PF07484"/>
    </source>
</evidence>
<name>A0ABZ0Y1E8_9BURK</name>
<dbReference type="GeneID" id="43164330"/>
<evidence type="ECO:0000313" key="3">
    <source>
        <dbReference type="Proteomes" id="UP001326110"/>
    </source>
</evidence>
<dbReference type="Pfam" id="PF07484">
    <property type="entry name" value="Collar"/>
    <property type="match status" value="1"/>
</dbReference>
<feature type="domain" description="Phage tail collar" evidence="1">
    <location>
        <begin position="7"/>
        <end position="63"/>
    </location>
</feature>